<dbReference type="InParanoid" id="A0A1Y2FPZ9"/>
<evidence type="ECO:0000313" key="3">
    <source>
        <dbReference type="EMBL" id="ORY86048.1"/>
    </source>
</evidence>
<feature type="signal peptide" evidence="2">
    <location>
        <begin position="1"/>
        <end position="22"/>
    </location>
</feature>
<sequence>MCWSHGTLFYGVWLLQLRLRNGVLQIKEQDSHMTARDLSKETWKLIAQHLLDDALLEAEQKEIAEYRCEGCKIALNVDEGPRWAGWADKNAQRKGQVWKSGWDKPSCEYCQEELYDHEPFRKPEFSAVENLLGQFGLCMPYSEVWKQDPESDHCFGSLSAIALPLTSTAPLPANPTSASFRRPNHPVFPSLVAEAIHDYGSGSSVVNVSLKAFDAPNKMKNVQQRFSELIKTYRLAVVDRIETSIIPDSPPVAEASQDGKKKLKKKIKSTKLVKVQKNNLAPRWMVWSLSRSTPSLAMCWSHATLFYGLWVTTASLDFAAAAHKATRPTILAIDLIINRRRRGNLEIEDQDEETTARELPEEVWELIKDELLGLEIESAEESRIDQFRCDLCVEIALEEAREDGFCPCCSEEDPFLHHRWTRWGPPDCEHGICYDHVLDSGILHQRSAEQLEDINALLESYRLQLPSERLWAEDGDQSWYDFDSLMAISLPLRSIDSTTYHSFPTSRAEGDHEYGSSSSVLNFTPEALLLPADANRRFRRLVLGYRLRAVDRTKGSALALNDPRLSIEPTPEIPATNNEKAVVKSAGKKKSEEEKDAPKLFAKAEPRWMLWSLCEPCT</sequence>
<evidence type="ECO:0000313" key="4">
    <source>
        <dbReference type="Proteomes" id="UP000193467"/>
    </source>
</evidence>
<dbReference type="STRING" id="106004.A0A1Y2FPZ9"/>
<protein>
    <submittedName>
        <fullName evidence="3">Uncharacterized protein</fullName>
    </submittedName>
</protein>
<organism evidence="3 4">
    <name type="scientific">Leucosporidium creatinivorum</name>
    <dbReference type="NCBI Taxonomy" id="106004"/>
    <lineage>
        <taxon>Eukaryota</taxon>
        <taxon>Fungi</taxon>
        <taxon>Dikarya</taxon>
        <taxon>Basidiomycota</taxon>
        <taxon>Pucciniomycotina</taxon>
        <taxon>Microbotryomycetes</taxon>
        <taxon>Leucosporidiales</taxon>
        <taxon>Leucosporidium</taxon>
    </lineage>
</organism>
<keyword evidence="4" id="KW-1185">Reference proteome</keyword>
<proteinExistence type="predicted"/>
<feature type="region of interest" description="Disordered" evidence="1">
    <location>
        <begin position="569"/>
        <end position="598"/>
    </location>
</feature>
<evidence type="ECO:0000256" key="2">
    <source>
        <dbReference type="SAM" id="SignalP"/>
    </source>
</evidence>
<dbReference type="AlphaFoldDB" id="A0A1Y2FPZ9"/>
<comment type="caution">
    <text evidence="3">The sequence shown here is derived from an EMBL/GenBank/DDBJ whole genome shotgun (WGS) entry which is preliminary data.</text>
</comment>
<dbReference type="OrthoDB" id="2532268at2759"/>
<evidence type="ECO:0000256" key="1">
    <source>
        <dbReference type="SAM" id="MobiDB-lite"/>
    </source>
</evidence>
<dbReference type="EMBL" id="MCGR01000015">
    <property type="protein sequence ID" value="ORY86048.1"/>
    <property type="molecule type" value="Genomic_DNA"/>
</dbReference>
<name>A0A1Y2FPZ9_9BASI</name>
<feature type="chain" id="PRO_5012779280" evidence="2">
    <location>
        <begin position="23"/>
        <end position="618"/>
    </location>
</feature>
<gene>
    <name evidence="3" type="ORF">BCR35DRAFT_330741</name>
</gene>
<feature type="compositionally biased region" description="Basic and acidic residues" evidence="1">
    <location>
        <begin position="589"/>
        <end position="598"/>
    </location>
</feature>
<keyword evidence="2" id="KW-0732">Signal</keyword>
<accession>A0A1Y2FPZ9</accession>
<reference evidence="3 4" key="1">
    <citation type="submission" date="2016-07" db="EMBL/GenBank/DDBJ databases">
        <title>Pervasive Adenine N6-methylation of Active Genes in Fungi.</title>
        <authorList>
            <consortium name="DOE Joint Genome Institute"/>
            <person name="Mondo S.J."/>
            <person name="Dannebaum R.O."/>
            <person name="Kuo R.C."/>
            <person name="Labutti K."/>
            <person name="Haridas S."/>
            <person name="Kuo A."/>
            <person name="Salamov A."/>
            <person name="Ahrendt S.R."/>
            <person name="Lipzen A."/>
            <person name="Sullivan W."/>
            <person name="Andreopoulos W.B."/>
            <person name="Clum A."/>
            <person name="Lindquist E."/>
            <person name="Daum C."/>
            <person name="Ramamoorthy G.K."/>
            <person name="Gryganskyi A."/>
            <person name="Culley D."/>
            <person name="Magnuson J.K."/>
            <person name="James T.Y."/>
            <person name="O'Malley M.A."/>
            <person name="Stajich J.E."/>
            <person name="Spatafora J.W."/>
            <person name="Visel A."/>
            <person name="Grigoriev I.V."/>
        </authorList>
    </citation>
    <scope>NUCLEOTIDE SEQUENCE [LARGE SCALE GENOMIC DNA]</scope>
    <source>
        <strain evidence="3 4">62-1032</strain>
    </source>
</reference>
<dbReference type="Proteomes" id="UP000193467">
    <property type="component" value="Unassembled WGS sequence"/>
</dbReference>